<evidence type="ECO:0000313" key="2">
    <source>
        <dbReference type="EMBL" id="NYI99583.1"/>
    </source>
</evidence>
<accession>A0A853BWY5</accession>
<evidence type="ECO:0000256" key="1">
    <source>
        <dbReference type="SAM" id="MobiDB-lite"/>
    </source>
</evidence>
<comment type="caution">
    <text evidence="2">The sequence shown here is derived from an EMBL/GenBank/DDBJ whole genome shotgun (WGS) entry which is preliminary data.</text>
</comment>
<keyword evidence="3" id="KW-1185">Reference proteome</keyword>
<organism evidence="2 3">
    <name type="scientific">Nocardioides thalensis</name>
    <dbReference type="NCBI Taxonomy" id="1914755"/>
    <lineage>
        <taxon>Bacteria</taxon>
        <taxon>Bacillati</taxon>
        <taxon>Actinomycetota</taxon>
        <taxon>Actinomycetes</taxon>
        <taxon>Propionibacteriales</taxon>
        <taxon>Nocardioidaceae</taxon>
        <taxon>Nocardioides</taxon>
    </lineage>
</organism>
<gene>
    <name evidence="2" type="ORF">HNR19_000282</name>
</gene>
<name>A0A853BWY5_9ACTN</name>
<dbReference type="EMBL" id="JACCFP010000001">
    <property type="protein sequence ID" value="NYI99583.1"/>
    <property type="molecule type" value="Genomic_DNA"/>
</dbReference>
<reference evidence="2 3" key="1">
    <citation type="submission" date="2020-07" db="EMBL/GenBank/DDBJ databases">
        <title>Sequencing the genomes of 1000 actinobacteria strains.</title>
        <authorList>
            <person name="Klenk H.-P."/>
        </authorList>
    </citation>
    <scope>NUCLEOTIDE SEQUENCE [LARGE SCALE GENOMIC DNA]</scope>
    <source>
        <strain evidence="2 3">DSM 103833</strain>
    </source>
</reference>
<sequence length="138" mass="15130">MSTYAIDSDRQTMVATGIVSPVFEWIETPDGKRRPGEIQARDEDTGMPLWNVEVSFRVSMFGRESTVNANVGVGAVEKPEPAMYSPIVFDGLVVSVRLNKNGGFTEYWSADGVKDYKREPVRARGVGTEKPGESKAVA</sequence>
<dbReference type="Proteomes" id="UP000530424">
    <property type="component" value="Unassembled WGS sequence"/>
</dbReference>
<evidence type="ECO:0000313" key="3">
    <source>
        <dbReference type="Proteomes" id="UP000530424"/>
    </source>
</evidence>
<feature type="region of interest" description="Disordered" evidence="1">
    <location>
        <begin position="119"/>
        <end position="138"/>
    </location>
</feature>
<dbReference type="AlphaFoldDB" id="A0A853BWY5"/>
<dbReference type="RefSeq" id="WP_179666215.1">
    <property type="nucleotide sequence ID" value="NZ_JACCFP010000001.1"/>
</dbReference>
<protein>
    <submittedName>
        <fullName evidence="2">Uncharacterized protein</fullName>
    </submittedName>
</protein>
<proteinExistence type="predicted"/>